<dbReference type="GO" id="GO:0005737">
    <property type="term" value="C:cytoplasm"/>
    <property type="evidence" value="ECO:0007669"/>
    <property type="project" value="UniProtKB-SubCell"/>
</dbReference>
<dbReference type="GO" id="GO:0051015">
    <property type="term" value="F:actin filament binding"/>
    <property type="evidence" value="ECO:0007669"/>
    <property type="project" value="InterPro"/>
</dbReference>
<dbReference type="EMBL" id="HBKP01010202">
    <property type="protein sequence ID" value="CAE2215960.1"/>
    <property type="molecule type" value="Transcribed_RNA"/>
</dbReference>
<dbReference type="AlphaFoldDB" id="A0A7S4I1V1"/>
<reference evidence="5" key="1">
    <citation type="submission" date="2021-01" db="EMBL/GenBank/DDBJ databases">
        <authorList>
            <person name="Corre E."/>
            <person name="Pelletier E."/>
            <person name="Niang G."/>
            <person name="Scheremetjew M."/>
            <person name="Finn R."/>
            <person name="Kale V."/>
            <person name="Holt S."/>
            <person name="Cochrane G."/>
            <person name="Meng A."/>
            <person name="Brown T."/>
            <person name="Cohen L."/>
        </authorList>
    </citation>
    <scope>NUCLEOTIDE SEQUENCE</scope>
    <source>
        <strain evidence="5">DIVA3 518/3/11/1/6</strain>
    </source>
</reference>
<organism evidence="5">
    <name type="scientific">Vannella robusta</name>
    <dbReference type="NCBI Taxonomy" id="1487602"/>
    <lineage>
        <taxon>Eukaryota</taxon>
        <taxon>Amoebozoa</taxon>
        <taxon>Discosea</taxon>
        <taxon>Flabellinia</taxon>
        <taxon>Vannellidae</taxon>
        <taxon>Vannella</taxon>
    </lineage>
</organism>
<gene>
    <name evidence="5" type="ORF">VSP0166_LOCUS7184</name>
</gene>
<comment type="subcellular location">
    <subcellularLocation>
        <location evidence="1">Cytoplasm</location>
    </subcellularLocation>
</comment>
<dbReference type="Gene3D" id="1.20.120.810">
    <property type="entry name" value="Vinculin, Vh2 four-helix bundle"/>
    <property type="match status" value="1"/>
</dbReference>
<evidence type="ECO:0000256" key="3">
    <source>
        <dbReference type="ARBA" id="ARBA00022490"/>
    </source>
</evidence>
<dbReference type="GO" id="GO:0007155">
    <property type="term" value="P:cell adhesion"/>
    <property type="evidence" value="ECO:0007669"/>
    <property type="project" value="InterPro"/>
</dbReference>
<proteinExistence type="inferred from homology"/>
<dbReference type="InterPro" id="IPR036723">
    <property type="entry name" value="Alpha-catenin/vinculin-like_sf"/>
</dbReference>
<evidence type="ECO:0000256" key="4">
    <source>
        <dbReference type="ARBA" id="ARBA00023203"/>
    </source>
</evidence>
<evidence type="ECO:0000256" key="1">
    <source>
        <dbReference type="ARBA" id="ARBA00004496"/>
    </source>
</evidence>
<evidence type="ECO:0000313" key="5">
    <source>
        <dbReference type="EMBL" id="CAE2215960.1"/>
    </source>
</evidence>
<sequence length="857" mass="93911">VVWNMEHFLENVADSVSQLVLFSVDTTEENINSVEGGAKIVEQSAKALNDIVDKLSSLESPEMKDKLGDAANDVTDGIKQIVENARTLANDLSNAKAKKGVLDGSKKLLQNMVNCLQLTDIYQCASLIKNSKELIKQIEELRAHTTETHSEEAFIEIAKQSLSSCVELVSEADERSQLIPQLKYHELVQEAKVVLAKDIQELISTSVKCLEDPENKETEEQRQRVEQNVLQALEDIILVAQESSKGLFDNLSVDLDLMTVMESTSAPSEDKGLYRSIKLTKDALSQLIEFTKKGDKHNSIDQLKAIRPLLAVISSHITGCLTANDLVAMTKTCLLNPTDEANLNELCSSVDRLQSALDILLERANLPTSLTDDIRDTIKQIINECEITIEALAQNVFLSDQPKAIQSAKAALKLLNSACELAAGLADRLEDEALTAYFLATNRAIKSTMPPLLTTTKSALLYSEHRPEFIRAKDFALYAAFALLPPKNVVHPENQILDQIKFIQEHLSLLRAAVKSGDSMAIQASLKGVLEAAKDGARAIQAYIPFADNPGDLQTVCLSLVNEHMQNLGHAVVEKENSTDQIIEVIQNTCIANAQIVTVVLSNISKRMEDNQTKLTKFFNQLNESSGVVLFEETIPKIQDLVNEQVVIGLAAADECGNPKQKDHLNSTATELSIELVTFNENFSTNHSDGVTDPLKEQAKTLQTLCTKLVTPVKGDSNELLERISTLPIDDSTTGKLYAASKLIALDLKELLSGDISGADMIKCARRICNQAHIIVKQSQLFIRKCRDRRLSNQIQVGSMSARTKCVQLKIICAVKAANSGSDDSSTEEQLVGCVLGLTKDLHSTISAAEIAALTFD</sequence>
<dbReference type="InterPro" id="IPR017997">
    <property type="entry name" value="Vinculin"/>
</dbReference>
<protein>
    <submittedName>
        <fullName evidence="5">Uncharacterized protein</fullName>
    </submittedName>
</protein>
<dbReference type="SUPFAM" id="SSF47220">
    <property type="entry name" value="alpha-catenin/vinculin-like"/>
    <property type="match status" value="1"/>
</dbReference>
<dbReference type="Pfam" id="PF01044">
    <property type="entry name" value="Vinculin"/>
    <property type="match status" value="1"/>
</dbReference>
<dbReference type="PANTHER" id="PTHR46180">
    <property type="entry name" value="VINCULIN"/>
    <property type="match status" value="1"/>
</dbReference>
<dbReference type="InterPro" id="IPR006077">
    <property type="entry name" value="Vinculin/catenin"/>
</dbReference>
<feature type="non-terminal residue" evidence="5">
    <location>
        <position position="1"/>
    </location>
</feature>
<keyword evidence="4" id="KW-0009">Actin-binding</keyword>
<accession>A0A7S4I1V1</accession>
<keyword evidence="3" id="KW-0963">Cytoplasm</keyword>
<name>A0A7S4I1V1_9EUKA</name>
<dbReference type="Gene3D" id="1.20.120.230">
    <property type="entry name" value="Alpha-catenin/vinculin-like"/>
    <property type="match status" value="1"/>
</dbReference>
<comment type="similarity">
    <text evidence="2">Belongs to the vinculin/alpha-catenin family.</text>
</comment>
<evidence type="ECO:0000256" key="2">
    <source>
        <dbReference type="ARBA" id="ARBA00008376"/>
    </source>
</evidence>